<keyword evidence="6" id="KW-1185">Reference proteome</keyword>
<name>A0A7W3TF47_9ACTN</name>
<dbReference type="InterPro" id="IPR027417">
    <property type="entry name" value="P-loop_NTPase"/>
</dbReference>
<evidence type="ECO:0000256" key="2">
    <source>
        <dbReference type="ARBA" id="ARBA00022840"/>
    </source>
</evidence>
<dbReference type="AlphaFoldDB" id="A0A7W3TF47"/>
<dbReference type="Proteomes" id="UP000538929">
    <property type="component" value="Unassembled WGS sequence"/>
</dbReference>
<dbReference type="Gene3D" id="3.40.50.300">
    <property type="entry name" value="P-loop containing nucleotide triphosphate hydrolases"/>
    <property type="match status" value="1"/>
</dbReference>
<dbReference type="GO" id="GO:0006355">
    <property type="term" value="P:regulation of DNA-templated transcription"/>
    <property type="evidence" value="ECO:0007669"/>
    <property type="project" value="InterPro"/>
</dbReference>
<comment type="caution">
    <text evidence="5">The sequence shown here is derived from an EMBL/GenBank/DDBJ whole genome shotgun (WGS) entry which is preliminary data.</text>
</comment>
<feature type="domain" description="HTH luxR-type" evidence="4">
    <location>
        <begin position="953"/>
        <end position="1018"/>
    </location>
</feature>
<dbReference type="SUPFAM" id="SSF46894">
    <property type="entry name" value="C-terminal effector domain of the bipartite response regulators"/>
    <property type="match status" value="1"/>
</dbReference>
<dbReference type="PROSITE" id="PS50043">
    <property type="entry name" value="HTH_LUXR_2"/>
    <property type="match status" value="1"/>
</dbReference>
<dbReference type="Gene3D" id="1.25.40.10">
    <property type="entry name" value="Tetratricopeptide repeat domain"/>
    <property type="match status" value="1"/>
</dbReference>
<dbReference type="PANTHER" id="PTHR16305">
    <property type="entry name" value="TESTICULAR SOLUBLE ADENYLYL CYCLASE"/>
    <property type="match status" value="1"/>
</dbReference>
<feature type="compositionally biased region" description="Acidic residues" evidence="3">
    <location>
        <begin position="931"/>
        <end position="943"/>
    </location>
</feature>
<evidence type="ECO:0000259" key="4">
    <source>
        <dbReference type="PROSITE" id="PS50043"/>
    </source>
</evidence>
<dbReference type="Pfam" id="PF13191">
    <property type="entry name" value="AAA_16"/>
    <property type="match status" value="1"/>
</dbReference>
<dbReference type="InterPro" id="IPR000792">
    <property type="entry name" value="Tscrpt_reg_LuxR_C"/>
</dbReference>
<dbReference type="PRINTS" id="PR00038">
    <property type="entry name" value="HTHLUXR"/>
</dbReference>
<evidence type="ECO:0000256" key="1">
    <source>
        <dbReference type="ARBA" id="ARBA00022741"/>
    </source>
</evidence>
<dbReference type="CDD" id="cd06170">
    <property type="entry name" value="LuxR_C_like"/>
    <property type="match status" value="1"/>
</dbReference>
<dbReference type="GO" id="GO:0005524">
    <property type="term" value="F:ATP binding"/>
    <property type="evidence" value="ECO:0007669"/>
    <property type="project" value="UniProtKB-KW"/>
</dbReference>
<dbReference type="InterPro" id="IPR041664">
    <property type="entry name" value="AAA_16"/>
</dbReference>
<keyword evidence="1" id="KW-0547">Nucleotide-binding</keyword>
<accession>A0A7W3TF47</accession>
<dbReference type="InterPro" id="IPR011990">
    <property type="entry name" value="TPR-like_helical_dom_sf"/>
</dbReference>
<dbReference type="SMART" id="SM00421">
    <property type="entry name" value="HTH_LUXR"/>
    <property type="match status" value="1"/>
</dbReference>
<organism evidence="5 6">
    <name type="scientific">Streptomyces alkaliphilus</name>
    <dbReference type="NCBI Taxonomy" id="1472722"/>
    <lineage>
        <taxon>Bacteria</taxon>
        <taxon>Bacillati</taxon>
        <taxon>Actinomycetota</taxon>
        <taxon>Actinomycetes</taxon>
        <taxon>Kitasatosporales</taxon>
        <taxon>Streptomycetaceae</taxon>
        <taxon>Streptomyces</taxon>
    </lineage>
</organism>
<dbReference type="EMBL" id="VKHT01000572">
    <property type="protein sequence ID" value="MBB0245688.1"/>
    <property type="molecule type" value="Genomic_DNA"/>
</dbReference>
<evidence type="ECO:0000256" key="3">
    <source>
        <dbReference type="SAM" id="MobiDB-lite"/>
    </source>
</evidence>
<feature type="region of interest" description="Disordered" evidence="3">
    <location>
        <begin position="926"/>
        <end position="951"/>
    </location>
</feature>
<sequence>MLGDVRIPHVSPVFIGRAPQLAELHRGLDRVRAGEPSVHLIGGEAGVGKTRLVEEFTDRAETGGALVAVGGCVELGADGLPFAPVSAALRSLHRRLGDELPAAAPPGGELSVLLPELGDGTTPHRFGDAGDRARLFESTARLLENLAGRRPLVVVLEDLHWSDRSTRELLDYLHRSVRDAGLMLVATYRTDDIHRRHPLRPFLAELERSRTVHRLELPRLTEAEVAEQMTGIIGERPEPARARMVFDRSGGNPFFVEELTGCCPGQGMHESLRDLLLVRVEALPDTAQEVLRLLAVGGSTVGHGLLAAVAGLPDSDLHLALRAAVGGHLLVAEEETGAYRFRHALMREAVADDLLPGERTRINRRYAEALEEAPHLVPADQHAARLAGYWYHAGVPDRALPAVLRAADRARRRHAHAEQLRLLDRALELWDAVPEEVLAKLRPVGPIWVYPPRHGAPADEVDLLAEATMTAVLAEQMDVARRMSKRALRLLTDTSDPLRTAWFLMQRSRMFEGVVRGPDRELLRRARELLEGLPPSAVHAQVLALGAAQRADDEHTPEALAAAQRAVEVARELGVESTELYARLTLAGVRANAGEGAGALAEMRAVLDRVVRRADADLLGRTLNNLIATLGLLGRFGEAVETAEWGRALASRFGLEETARTWLATNHAAILVQLGRWSAAEDILREVEGGNANPRPVLIGRILRAHLAVLRGDIGVAREMLVDIEERAEREIDRIGGTTLAPQYLLPLTELRVVLAAAAGDLPRVRELFAERIPDLNVPHYQALSRQLLVAVAAAEADGRGDPASVGGAVQARTGIAAASATVSRGEPIWAVLADLTDLLLASAEGRAAPGDWERMVVRLEPMGTPHRLAEVRIRWAESLLPAGGPPDRERAAGLLAAARATAVDLGARPLTARIDRLTAAARLVLPGEGPAEDSSTEGDGGESGEVGPAPADRAAAFGLTARERDVLALVAAGRTNRQIAGELFIAPKTASVHVSNILAKLEVGGRGEAAALAHRLRLVEPAEGAGTP</sequence>
<dbReference type="Gene3D" id="1.10.10.10">
    <property type="entry name" value="Winged helix-like DNA-binding domain superfamily/Winged helix DNA-binding domain"/>
    <property type="match status" value="1"/>
</dbReference>
<dbReference type="Pfam" id="PF00196">
    <property type="entry name" value="GerE"/>
    <property type="match status" value="1"/>
</dbReference>
<dbReference type="GO" id="GO:0003677">
    <property type="term" value="F:DNA binding"/>
    <property type="evidence" value="ECO:0007669"/>
    <property type="project" value="InterPro"/>
</dbReference>
<protein>
    <submittedName>
        <fullName evidence="5">AAA family ATPase</fullName>
    </submittedName>
</protein>
<evidence type="ECO:0000313" key="5">
    <source>
        <dbReference type="EMBL" id="MBB0245688.1"/>
    </source>
</evidence>
<dbReference type="GO" id="GO:0004016">
    <property type="term" value="F:adenylate cyclase activity"/>
    <property type="evidence" value="ECO:0007669"/>
    <property type="project" value="TreeGrafter"/>
</dbReference>
<dbReference type="SUPFAM" id="SSF52540">
    <property type="entry name" value="P-loop containing nucleoside triphosphate hydrolases"/>
    <property type="match status" value="1"/>
</dbReference>
<proteinExistence type="predicted"/>
<dbReference type="SUPFAM" id="SSF48452">
    <property type="entry name" value="TPR-like"/>
    <property type="match status" value="1"/>
</dbReference>
<dbReference type="InterPro" id="IPR016032">
    <property type="entry name" value="Sig_transdc_resp-reg_C-effctor"/>
</dbReference>
<dbReference type="InterPro" id="IPR036388">
    <property type="entry name" value="WH-like_DNA-bd_sf"/>
</dbReference>
<dbReference type="GO" id="GO:0005737">
    <property type="term" value="C:cytoplasm"/>
    <property type="evidence" value="ECO:0007669"/>
    <property type="project" value="TreeGrafter"/>
</dbReference>
<reference evidence="6" key="1">
    <citation type="submission" date="2019-10" db="EMBL/GenBank/DDBJ databases">
        <title>Streptomyces sp. nov., a novel actinobacterium isolated from alkaline environment.</title>
        <authorList>
            <person name="Golinska P."/>
        </authorList>
    </citation>
    <scope>NUCLEOTIDE SEQUENCE [LARGE SCALE GENOMIC DNA]</scope>
    <source>
        <strain evidence="6">DSM 42118</strain>
    </source>
</reference>
<evidence type="ECO:0000313" key="6">
    <source>
        <dbReference type="Proteomes" id="UP000538929"/>
    </source>
</evidence>
<gene>
    <name evidence="5" type="ORF">FNQ90_16655</name>
</gene>
<keyword evidence="2" id="KW-0067">ATP-binding</keyword>
<dbReference type="PANTHER" id="PTHR16305:SF35">
    <property type="entry name" value="TRANSCRIPTIONAL ACTIVATOR DOMAIN"/>
    <property type="match status" value="1"/>
</dbReference>